<dbReference type="OrthoDB" id="19928at2759"/>
<accession>A0A8E2J7B3</accession>
<gene>
    <name evidence="4" type="ORF">OBBRIDRAFT_15633</name>
</gene>
<evidence type="ECO:0000313" key="4">
    <source>
        <dbReference type="EMBL" id="OCH96647.1"/>
    </source>
</evidence>
<organism evidence="4 5">
    <name type="scientific">Obba rivulosa</name>
    <dbReference type="NCBI Taxonomy" id="1052685"/>
    <lineage>
        <taxon>Eukaryota</taxon>
        <taxon>Fungi</taxon>
        <taxon>Dikarya</taxon>
        <taxon>Basidiomycota</taxon>
        <taxon>Agaricomycotina</taxon>
        <taxon>Agaricomycetes</taxon>
        <taxon>Polyporales</taxon>
        <taxon>Gelatoporiaceae</taxon>
        <taxon>Obba</taxon>
    </lineage>
</organism>
<dbReference type="Pfam" id="PF07742">
    <property type="entry name" value="BTG"/>
    <property type="match status" value="1"/>
</dbReference>
<evidence type="ECO:0000256" key="1">
    <source>
        <dbReference type="ARBA" id="ARBA00007989"/>
    </source>
</evidence>
<evidence type="ECO:0000259" key="3">
    <source>
        <dbReference type="Pfam" id="PF07742"/>
    </source>
</evidence>
<reference evidence="4 5" key="1">
    <citation type="submission" date="2016-07" db="EMBL/GenBank/DDBJ databases">
        <title>Draft genome of the white-rot fungus Obba rivulosa 3A-2.</title>
        <authorList>
            <consortium name="DOE Joint Genome Institute"/>
            <person name="Miettinen O."/>
            <person name="Riley R."/>
            <person name="Acob R."/>
            <person name="Barry K."/>
            <person name="Cullen D."/>
            <person name="De Vries R."/>
            <person name="Hainaut M."/>
            <person name="Hatakka A."/>
            <person name="Henrissat B."/>
            <person name="Hilden K."/>
            <person name="Kuo R."/>
            <person name="Labutti K."/>
            <person name="Lipzen A."/>
            <person name="Makela M.R."/>
            <person name="Sandor L."/>
            <person name="Spatafora J.W."/>
            <person name="Grigoriev I.V."/>
            <person name="Hibbett D.S."/>
        </authorList>
    </citation>
    <scope>NUCLEOTIDE SEQUENCE [LARGE SCALE GENOMIC DNA]</scope>
    <source>
        <strain evidence="4 5">3A-2</strain>
    </source>
</reference>
<feature type="compositionally biased region" description="Low complexity" evidence="2">
    <location>
        <begin position="234"/>
        <end position="243"/>
    </location>
</feature>
<dbReference type="AlphaFoldDB" id="A0A8E2J7B3"/>
<dbReference type="InterPro" id="IPR002087">
    <property type="entry name" value="Anti_prolifrtn"/>
</dbReference>
<name>A0A8E2J7B3_9APHY</name>
<keyword evidence="5" id="KW-1185">Reference proteome</keyword>
<feature type="compositionally biased region" description="Basic and acidic residues" evidence="2">
    <location>
        <begin position="245"/>
        <end position="260"/>
    </location>
</feature>
<dbReference type="EMBL" id="KV722330">
    <property type="protein sequence ID" value="OCH96647.1"/>
    <property type="molecule type" value="Genomic_DNA"/>
</dbReference>
<protein>
    <recommendedName>
        <fullName evidence="3">Anti-proliferative protein domain-containing protein</fullName>
    </recommendedName>
</protein>
<feature type="region of interest" description="Disordered" evidence="2">
    <location>
        <begin position="234"/>
        <end position="264"/>
    </location>
</feature>
<feature type="region of interest" description="Disordered" evidence="2">
    <location>
        <begin position="299"/>
        <end position="319"/>
    </location>
</feature>
<feature type="compositionally biased region" description="Polar residues" evidence="2">
    <location>
        <begin position="308"/>
        <end position="319"/>
    </location>
</feature>
<dbReference type="Proteomes" id="UP000250043">
    <property type="component" value="Unassembled WGS sequence"/>
</dbReference>
<dbReference type="SUPFAM" id="SSF160696">
    <property type="entry name" value="BTG domain-like"/>
    <property type="match status" value="1"/>
</dbReference>
<dbReference type="Gene3D" id="3.90.640.90">
    <property type="entry name" value="Anti-proliferative protein, N-terminal domain"/>
    <property type="match status" value="1"/>
</dbReference>
<comment type="similarity">
    <text evidence="1">Belongs to the BTG family.</text>
</comment>
<feature type="compositionally biased region" description="Low complexity" evidence="2">
    <location>
        <begin position="185"/>
        <end position="202"/>
    </location>
</feature>
<dbReference type="InterPro" id="IPR036054">
    <property type="entry name" value="BTG-like_sf"/>
</dbReference>
<evidence type="ECO:0000256" key="2">
    <source>
        <dbReference type="SAM" id="MobiDB-lite"/>
    </source>
</evidence>
<sequence>MATFTATMPGDLSVTLDHAIMFLTQWLVGHYSASTIHNLELALKTNLTDKFVSSWVPCKPRSGFGRRFLTLSRTRIPPRAIDDACKSLNVDWNQWFTTIGGPDFNVPEFDLLINPGCVSVRCGNQCSPVWEEIEAQSAKAAPAPARPSIAPRQRKTFAQQLIEDDEDVDELFAMLSNVISQFPSVPVTPRSCSSSPVSVKSTLSHHSRSSSSSSSSGLSFSSCGSSDSYGSVTTVSQSSCSVSPADEKPMSRMSRRERARQSRVYIDTSKKEVTNYDGGKTTVLTGGVMLGGAVRTPKCKPAVHKKTNSSSLNWRSPRA</sequence>
<proteinExistence type="inferred from homology"/>
<evidence type="ECO:0000313" key="5">
    <source>
        <dbReference type="Proteomes" id="UP000250043"/>
    </source>
</evidence>
<feature type="region of interest" description="Disordered" evidence="2">
    <location>
        <begin position="185"/>
        <end position="219"/>
    </location>
</feature>
<feature type="domain" description="Anti-proliferative protein" evidence="3">
    <location>
        <begin position="17"/>
        <end position="128"/>
    </location>
</feature>
<feature type="compositionally biased region" description="Low complexity" evidence="2">
    <location>
        <begin position="209"/>
        <end position="219"/>
    </location>
</feature>